<evidence type="ECO:0000313" key="2">
    <source>
        <dbReference type="Proteomes" id="UP000286097"/>
    </source>
</evidence>
<accession>A0A3R7VYF5</accession>
<dbReference type="EMBL" id="QKXF01000725">
    <property type="protein sequence ID" value="RQM09337.1"/>
    <property type="molecule type" value="Genomic_DNA"/>
</dbReference>
<gene>
    <name evidence="1" type="ORF">DD237_008584</name>
</gene>
<organism evidence="1 2">
    <name type="scientific">Peronospora effusa</name>
    <dbReference type="NCBI Taxonomy" id="542832"/>
    <lineage>
        <taxon>Eukaryota</taxon>
        <taxon>Sar</taxon>
        <taxon>Stramenopiles</taxon>
        <taxon>Oomycota</taxon>
        <taxon>Peronosporomycetes</taxon>
        <taxon>Peronosporales</taxon>
        <taxon>Peronosporaceae</taxon>
        <taxon>Peronospora</taxon>
    </lineage>
</organism>
<protein>
    <submittedName>
        <fullName evidence="1">Uncharacterized protein</fullName>
    </submittedName>
</protein>
<comment type="caution">
    <text evidence="1">The sequence shown here is derived from an EMBL/GenBank/DDBJ whole genome shotgun (WGS) entry which is preliminary data.</text>
</comment>
<dbReference type="AlphaFoldDB" id="A0A3R7VYF5"/>
<proteinExistence type="predicted"/>
<evidence type="ECO:0000313" key="1">
    <source>
        <dbReference type="EMBL" id="RQM09337.1"/>
    </source>
</evidence>
<sequence>MTPWSAAAGLHVIMMGKFLSKRTDVNSSAKAWTIAASVDNVFAIFDTARGSTPVQLAEDEYTKDEHTNDDHTYTVRRFMDAMSRFSQYADP</sequence>
<dbReference type="VEuPathDB" id="FungiDB:DD237_008584"/>
<dbReference type="Proteomes" id="UP000286097">
    <property type="component" value="Unassembled WGS sequence"/>
</dbReference>
<reference evidence="1 2" key="1">
    <citation type="submission" date="2018-06" db="EMBL/GenBank/DDBJ databases">
        <title>Comparative genomics of downy mildews reveals potential adaptations to biotrophy.</title>
        <authorList>
            <person name="Fletcher K."/>
            <person name="Klosterman S.J."/>
            <person name="Derevnina L."/>
            <person name="Martin F."/>
            <person name="Koike S."/>
            <person name="Reyes Chin-Wo S."/>
            <person name="Mou B."/>
            <person name="Michelmore R."/>
        </authorList>
    </citation>
    <scope>NUCLEOTIDE SEQUENCE [LARGE SCALE GENOMIC DNA]</scope>
    <source>
        <strain evidence="1 2">R13</strain>
    </source>
</reference>
<name>A0A3R7VYF5_9STRA</name>